<dbReference type="AlphaFoldDB" id="A0A4Y7TD74"/>
<proteinExistence type="predicted"/>
<dbReference type="Proteomes" id="UP000298030">
    <property type="component" value="Unassembled WGS sequence"/>
</dbReference>
<feature type="region of interest" description="Disordered" evidence="1">
    <location>
        <begin position="1"/>
        <end position="64"/>
    </location>
</feature>
<evidence type="ECO:0000256" key="1">
    <source>
        <dbReference type="SAM" id="MobiDB-lite"/>
    </source>
</evidence>
<keyword evidence="3" id="KW-1185">Reference proteome</keyword>
<feature type="compositionally biased region" description="Pro residues" evidence="1">
    <location>
        <begin position="19"/>
        <end position="28"/>
    </location>
</feature>
<evidence type="ECO:0000313" key="3">
    <source>
        <dbReference type="Proteomes" id="UP000298030"/>
    </source>
</evidence>
<gene>
    <name evidence="2" type="ORF">FA13DRAFT_1731862</name>
</gene>
<feature type="compositionally biased region" description="Basic and acidic residues" evidence="1">
    <location>
        <begin position="41"/>
        <end position="53"/>
    </location>
</feature>
<dbReference type="EMBL" id="QPFP01000016">
    <property type="protein sequence ID" value="TEB32126.1"/>
    <property type="molecule type" value="Genomic_DNA"/>
</dbReference>
<evidence type="ECO:0000313" key="2">
    <source>
        <dbReference type="EMBL" id="TEB32126.1"/>
    </source>
</evidence>
<organism evidence="2 3">
    <name type="scientific">Coprinellus micaceus</name>
    <name type="common">Glistening ink-cap mushroom</name>
    <name type="synonym">Coprinus micaceus</name>
    <dbReference type="NCBI Taxonomy" id="71717"/>
    <lineage>
        <taxon>Eukaryota</taxon>
        <taxon>Fungi</taxon>
        <taxon>Dikarya</taxon>
        <taxon>Basidiomycota</taxon>
        <taxon>Agaricomycotina</taxon>
        <taxon>Agaricomycetes</taxon>
        <taxon>Agaricomycetidae</taxon>
        <taxon>Agaricales</taxon>
        <taxon>Agaricineae</taxon>
        <taxon>Psathyrellaceae</taxon>
        <taxon>Coprinellus</taxon>
    </lineage>
</organism>
<sequence length="252" mass="28069">MSNAPRGRGPSFKHNILSDPPPSPPPGPSTRLEIPTRRKKSGDPAGHRIECTKPGRTRSNTGKKYLRPEDRAVILKDDPTCFLINEVSNIVHCAACGEDKELESKGYPLTGWLNHSRSGKHRSNARKHLSDARYAHWREWFEEHVSKRLPKTARSASVASSTASAPSLSTPPGIAFPVALPDPSTDAPPEWPMPTVRHHSLLSGLRGYNHEHVDHYESPSLASFRLRPAHWFDDLESMPYPATRDMSISRSL</sequence>
<accession>A0A4Y7TD74</accession>
<protein>
    <submittedName>
        <fullName evidence="2">Uncharacterized protein</fullName>
    </submittedName>
</protein>
<comment type="caution">
    <text evidence="2">The sequence shown here is derived from an EMBL/GenBank/DDBJ whole genome shotgun (WGS) entry which is preliminary data.</text>
</comment>
<name>A0A4Y7TD74_COPMI</name>
<reference evidence="2 3" key="1">
    <citation type="journal article" date="2019" name="Nat. Ecol. Evol.">
        <title>Megaphylogeny resolves global patterns of mushroom evolution.</title>
        <authorList>
            <person name="Varga T."/>
            <person name="Krizsan K."/>
            <person name="Foldi C."/>
            <person name="Dima B."/>
            <person name="Sanchez-Garcia M."/>
            <person name="Sanchez-Ramirez S."/>
            <person name="Szollosi G.J."/>
            <person name="Szarkandi J.G."/>
            <person name="Papp V."/>
            <person name="Albert L."/>
            <person name="Andreopoulos W."/>
            <person name="Angelini C."/>
            <person name="Antonin V."/>
            <person name="Barry K.W."/>
            <person name="Bougher N.L."/>
            <person name="Buchanan P."/>
            <person name="Buyck B."/>
            <person name="Bense V."/>
            <person name="Catcheside P."/>
            <person name="Chovatia M."/>
            <person name="Cooper J."/>
            <person name="Damon W."/>
            <person name="Desjardin D."/>
            <person name="Finy P."/>
            <person name="Geml J."/>
            <person name="Haridas S."/>
            <person name="Hughes K."/>
            <person name="Justo A."/>
            <person name="Karasinski D."/>
            <person name="Kautmanova I."/>
            <person name="Kiss B."/>
            <person name="Kocsube S."/>
            <person name="Kotiranta H."/>
            <person name="LaButti K.M."/>
            <person name="Lechner B.E."/>
            <person name="Liimatainen K."/>
            <person name="Lipzen A."/>
            <person name="Lukacs Z."/>
            <person name="Mihaltcheva S."/>
            <person name="Morgado L.N."/>
            <person name="Niskanen T."/>
            <person name="Noordeloos M.E."/>
            <person name="Ohm R.A."/>
            <person name="Ortiz-Santana B."/>
            <person name="Ovrebo C."/>
            <person name="Racz N."/>
            <person name="Riley R."/>
            <person name="Savchenko A."/>
            <person name="Shiryaev A."/>
            <person name="Soop K."/>
            <person name="Spirin V."/>
            <person name="Szebenyi C."/>
            <person name="Tomsovsky M."/>
            <person name="Tulloss R.E."/>
            <person name="Uehling J."/>
            <person name="Grigoriev I.V."/>
            <person name="Vagvolgyi C."/>
            <person name="Papp T."/>
            <person name="Martin F.M."/>
            <person name="Miettinen O."/>
            <person name="Hibbett D.S."/>
            <person name="Nagy L.G."/>
        </authorList>
    </citation>
    <scope>NUCLEOTIDE SEQUENCE [LARGE SCALE GENOMIC DNA]</scope>
    <source>
        <strain evidence="2 3">FP101781</strain>
    </source>
</reference>